<dbReference type="EMBL" id="CP132353">
    <property type="protein sequence ID" value="WLS79716.1"/>
    <property type="molecule type" value="Genomic_DNA"/>
</dbReference>
<dbReference type="Pfam" id="PF10893">
    <property type="entry name" value="Phage_186_Fil"/>
    <property type="match status" value="1"/>
</dbReference>
<protein>
    <submittedName>
        <fullName evidence="1">DUF2724 domain-containing protein</fullName>
    </submittedName>
</protein>
<keyword evidence="2" id="KW-1185">Reference proteome</keyword>
<sequence>MTFSVAPLLKRQNPSPAYGNGWIMGENGRRWHPSNSQVELLAGLTNNGSKSKWLPKLIKLLSQ</sequence>
<gene>
    <name evidence="1" type="ORF">Q3V30_04190</name>
</gene>
<dbReference type="AlphaFoldDB" id="A0AA50HMU3"/>
<proteinExistence type="predicted"/>
<accession>A0AA50HMU3</accession>
<organism evidence="1 2">
    <name type="scientific">Erwinia pyri</name>
    <dbReference type="NCBI Taxonomy" id="3062598"/>
    <lineage>
        <taxon>Bacteria</taxon>
        <taxon>Pseudomonadati</taxon>
        <taxon>Pseudomonadota</taxon>
        <taxon>Gammaproteobacteria</taxon>
        <taxon>Enterobacterales</taxon>
        <taxon>Erwiniaceae</taxon>
        <taxon>Erwinia</taxon>
    </lineage>
</organism>
<dbReference type="InterPro" id="IPR021221">
    <property type="entry name" value="Fil"/>
</dbReference>
<dbReference type="Proteomes" id="UP001228139">
    <property type="component" value="Chromosome"/>
</dbReference>
<reference evidence="1 2" key="1">
    <citation type="submission" date="2023-07" db="EMBL/GenBank/DDBJ databases">
        <title>Pathogenic bacteria of pear tree diseases.</title>
        <authorList>
            <person name="Zhang Z."/>
            <person name="He L."/>
            <person name="Huang R."/>
        </authorList>
    </citation>
    <scope>NUCLEOTIDE SEQUENCE [LARGE SCALE GENOMIC DNA]</scope>
    <source>
        <strain evidence="1 2">DE2</strain>
    </source>
</reference>
<evidence type="ECO:0000313" key="2">
    <source>
        <dbReference type="Proteomes" id="UP001228139"/>
    </source>
</evidence>
<dbReference type="RefSeq" id="WP_306210760.1">
    <property type="nucleotide sequence ID" value="NZ_CP132353.1"/>
</dbReference>
<name>A0AA50HMU3_9GAMM</name>
<dbReference type="KEGG" id="epi:Q3V30_04190"/>
<evidence type="ECO:0000313" key="1">
    <source>
        <dbReference type="EMBL" id="WLS79716.1"/>
    </source>
</evidence>